<dbReference type="PRINTS" id="PR00081">
    <property type="entry name" value="GDHRDH"/>
</dbReference>
<dbReference type="InterPro" id="IPR036291">
    <property type="entry name" value="NAD(P)-bd_dom_sf"/>
</dbReference>
<dbReference type="CDD" id="cd05233">
    <property type="entry name" value="SDR_c"/>
    <property type="match status" value="1"/>
</dbReference>
<reference evidence="3 4" key="1">
    <citation type="submission" date="2015-12" db="EMBL/GenBank/DDBJ databases">
        <title>Genome sequence of Streptomyces sp. G25.</title>
        <authorList>
            <person name="Poehlein A."/>
            <person name="Roettig A."/>
            <person name="Hiessl S."/>
            <person name="Hauschild P."/>
            <person name="Schauer J."/>
            <person name="Madkour M.H."/>
            <person name="Al-Ansari A.M."/>
            <person name="Almakishah N.H."/>
            <person name="Steinbuechel A."/>
            <person name="Daniel R."/>
        </authorList>
    </citation>
    <scope>NUCLEOTIDE SEQUENCE [LARGE SCALE GENOMIC DNA]</scope>
    <source>
        <strain evidence="4">G25(2015)</strain>
    </source>
</reference>
<evidence type="ECO:0000256" key="1">
    <source>
        <dbReference type="ARBA" id="ARBA00006484"/>
    </source>
</evidence>
<dbReference type="PANTHER" id="PTHR43639:SF1">
    <property type="entry name" value="SHORT-CHAIN DEHYDROGENASE_REDUCTASE FAMILY PROTEIN"/>
    <property type="match status" value="1"/>
</dbReference>
<name>A0A177HL07_9ACTN</name>
<dbReference type="RefSeq" id="WP_067282653.1">
    <property type="nucleotide sequence ID" value="NZ_LOHS01000109.1"/>
</dbReference>
<dbReference type="PATRIC" id="fig|1716141.3.peg.5491"/>
<dbReference type="PANTHER" id="PTHR43639">
    <property type="entry name" value="OXIDOREDUCTASE, SHORT-CHAIN DEHYDROGENASE/REDUCTASE FAMILY (AFU_ORTHOLOGUE AFUA_5G02870)"/>
    <property type="match status" value="1"/>
</dbReference>
<dbReference type="NCBIfam" id="NF005559">
    <property type="entry name" value="PRK07231.1"/>
    <property type="match status" value="1"/>
</dbReference>
<dbReference type="PROSITE" id="PS00061">
    <property type="entry name" value="ADH_SHORT"/>
    <property type="match status" value="1"/>
</dbReference>
<dbReference type="InterPro" id="IPR002347">
    <property type="entry name" value="SDR_fam"/>
</dbReference>
<dbReference type="Pfam" id="PF13561">
    <property type="entry name" value="adh_short_C2"/>
    <property type="match status" value="1"/>
</dbReference>
<keyword evidence="2 3" id="KW-0560">Oxidoreductase</keyword>
<dbReference type="GO" id="GO:0052588">
    <property type="term" value="F:diacetyl reductase ((S)-acetoin forming) (NAD+) activity"/>
    <property type="evidence" value="ECO:0007669"/>
    <property type="project" value="UniProtKB-EC"/>
</dbReference>
<evidence type="ECO:0000256" key="2">
    <source>
        <dbReference type="ARBA" id="ARBA00023002"/>
    </source>
</evidence>
<proteinExistence type="inferred from homology"/>
<dbReference type="EC" id="1.1.1.304" evidence="3"/>
<dbReference type="SUPFAM" id="SSF51735">
    <property type="entry name" value="NAD(P)-binding Rossmann-fold domains"/>
    <property type="match status" value="1"/>
</dbReference>
<protein>
    <submittedName>
        <fullName evidence="3">Diacetyl reductase</fullName>
        <ecNumber evidence="3">1.1.1.304</ecNumber>
    </submittedName>
</protein>
<gene>
    <name evidence="3" type="primary">budC</name>
    <name evidence="3" type="ORF">STSP_52240</name>
</gene>
<evidence type="ECO:0000313" key="4">
    <source>
        <dbReference type="Proteomes" id="UP000077381"/>
    </source>
</evidence>
<dbReference type="Proteomes" id="UP000077381">
    <property type="component" value="Unassembled WGS sequence"/>
</dbReference>
<accession>A0A177HL07</accession>
<dbReference type="OrthoDB" id="7064009at2"/>
<dbReference type="PRINTS" id="PR00080">
    <property type="entry name" value="SDRFAMILY"/>
</dbReference>
<dbReference type="FunFam" id="3.40.50.720:FF:000084">
    <property type="entry name" value="Short-chain dehydrogenase reductase"/>
    <property type="match status" value="1"/>
</dbReference>
<comment type="similarity">
    <text evidence="1">Belongs to the short-chain dehydrogenases/reductases (SDR) family.</text>
</comment>
<keyword evidence="4" id="KW-1185">Reference proteome</keyword>
<dbReference type="STRING" id="1716141.STSP_52240"/>
<dbReference type="InterPro" id="IPR020904">
    <property type="entry name" value="Sc_DH/Rdtase_CS"/>
</dbReference>
<dbReference type="Gene3D" id="3.40.50.720">
    <property type="entry name" value="NAD(P)-binding Rossmann-like Domain"/>
    <property type="match status" value="1"/>
</dbReference>
<comment type="caution">
    <text evidence="3">The sequence shown here is derived from an EMBL/GenBank/DDBJ whole genome shotgun (WGS) entry which is preliminary data.</text>
</comment>
<dbReference type="EMBL" id="LOHS01000109">
    <property type="protein sequence ID" value="OAH11456.1"/>
    <property type="molecule type" value="Genomic_DNA"/>
</dbReference>
<organism evidence="3 4">
    <name type="scientific">Streptomyces jeddahensis</name>
    <dbReference type="NCBI Taxonomy" id="1716141"/>
    <lineage>
        <taxon>Bacteria</taxon>
        <taxon>Bacillati</taxon>
        <taxon>Actinomycetota</taxon>
        <taxon>Actinomycetes</taxon>
        <taxon>Kitasatosporales</taxon>
        <taxon>Streptomycetaceae</taxon>
        <taxon>Streptomyces</taxon>
    </lineage>
</organism>
<dbReference type="AlphaFoldDB" id="A0A177HL07"/>
<evidence type="ECO:0000313" key="3">
    <source>
        <dbReference type="EMBL" id="OAH11456.1"/>
    </source>
</evidence>
<sequence length="254" mass="26355">MTSHVPTPPRVALVTGATSGIGAEAARRLHQDGFAVLLTGRCGERGQAMARELGSNTACFVPADLTRDGEPDRLLDCALDRFGRVDAVVNNAAADHTGELLNVPTDEIRDTFEINTFAAIAVLQAAGRAMRQSGGSIINVTSRLATVGVPTMSVYSASKGAMKALTAAAAVELAPYNIRVNAVAPGMTRTPLYEAWVSSHKDPEALARKVADGIPLGRLATPQDVAGAIAFLASPSADYITGITLPVDGGYTAQ</sequence>